<dbReference type="OrthoDB" id="9778383at2"/>
<dbReference type="RefSeq" id="WP_005216063.1">
    <property type="nucleotide sequence ID" value="NZ_KB291715.1"/>
</dbReference>
<evidence type="ECO:0000259" key="2">
    <source>
        <dbReference type="Pfam" id="PF00501"/>
    </source>
</evidence>
<dbReference type="Proteomes" id="UP000010420">
    <property type="component" value="Unassembled WGS sequence"/>
</dbReference>
<dbReference type="PATRIC" id="fig|545697.3.peg.3202"/>
<proteinExistence type="predicted"/>
<dbReference type="eggNOG" id="COG1022">
    <property type="taxonomic scope" value="Bacteria"/>
</dbReference>
<dbReference type="InterPro" id="IPR000873">
    <property type="entry name" value="AMP-dep_synth/lig_dom"/>
</dbReference>
<feature type="domain" description="AMP-dependent synthetase/ligase" evidence="2">
    <location>
        <begin position="14"/>
        <end position="369"/>
    </location>
</feature>
<dbReference type="GO" id="GO:0016020">
    <property type="term" value="C:membrane"/>
    <property type="evidence" value="ECO:0007669"/>
    <property type="project" value="TreeGrafter"/>
</dbReference>
<dbReference type="AlphaFoldDB" id="L1Q2K3"/>
<dbReference type="PANTHER" id="PTHR43272:SF52">
    <property type="entry name" value="AMP-DEPENDENT SYNTHETASE_LIGASE DOMAIN-CONTAINING PROTEIN"/>
    <property type="match status" value="1"/>
</dbReference>
<evidence type="ECO:0000313" key="4">
    <source>
        <dbReference type="Proteomes" id="UP000010420"/>
    </source>
</evidence>
<name>L1Q2K3_9CLOT</name>
<dbReference type="Pfam" id="PF00501">
    <property type="entry name" value="AMP-binding"/>
    <property type="match status" value="1"/>
</dbReference>
<dbReference type="PROSITE" id="PS00455">
    <property type="entry name" value="AMP_BINDING"/>
    <property type="match status" value="1"/>
</dbReference>
<dbReference type="InterPro" id="IPR042099">
    <property type="entry name" value="ANL_N_sf"/>
</dbReference>
<comment type="caution">
    <text evidence="3">The sequence shown here is derived from an EMBL/GenBank/DDBJ whole genome shotgun (WGS) entry which is preliminary data.</text>
</comment>
<dbReference type="PANTHER" id="PTHR43272">
    <property type="entry name" value="LONG-CHAIN-FATTY-ACID--COA LIGASE"/>
    <property type="match status" value="1"/>
</dbReference>
<gene>
    <name evidence="3" type="ORF">HMPREF0216_03278</name>
</gene>
<protein>
    <submittedName>
        <fullName evidence="3">AMP-binding enzyme</fullName>
    </submittedName>
</protein>
<dbReference type="Gene3D" id="3.40.50.12780">
    <property type="entry name" value="N-terminal domain of ligase-like"/>
    <property type="match status" value="1"/>
</dbReference>
<dbReference type="HOGENOM" id="CLU_000022_59_9_9"/>
<dbReference type="SUPFAM" id="SSF56801">
    <property type="entry name" value="Acetyl-CoA synthetase-like"/>
    <property type="match status" value="1"/>
</dbReference>
<dbReference type="EMBL" id="AMEZ01000133">
    <property type="protein sequence ID" value="EKY22234.1"/>
    <property type="molecule type" value="Genomic_DNA"/>
</dbReference>
<dbReference type="STRING" id="545697.HMPREF0216_03278"/>
<dbReference type="InterPro" id="IPR045851">
    <property type="entry name" value="AMP-bd_C_sf"/>
</dbReference>
<evidence type="ECO:0000313" key="3">
    <source>
        <dbReference type="EMBL" id="EKY22234.1"/>
    </source>
</evidence>
<dbReference type="Gene3D" id="3.30.300.30">
    <property type="match status" value="1"/>
</dbReference>
<comment type="catalytic activity">
    <reaction evidence="1">
        <text>a long-chain fatty acid + ATP + CoA = a long-chain fatty acyl-CoA + AMP + diphosphate</text>
        <dbReference type="Rhea" id="RHEA:15421"/>
        <dbReference type="ChEBI" id="CHEBI:30616"/>
        <dbReference type="ChEBI" id="CHEBI:33019"/>
        <dbReference type="ChEBI" id="CHEBI:57287"/>
        <dbReference type="ChEBI" id="CHEBI:57560"/>
        <dbReference type="ChEBI" id="CHEBI:83139"/>
        <dbReference type="ChEBI" id="CHEBI:456215"/>
        <dbReference type="EC" id="6.2.1.3"/>
    </reaction>
    <physiologicalReaction direction="left-to-right" evidence="1">
        <dbReference type="Rhea" id="RHEA:15422"/>
    </physiologicalReaction>
</comment>
<organism evidence="3 4">
    <name type="scientific">Clostridium celatum DSM 1785</name>
    <dbReference type="NCBI Taxonomy" id="545697"/>
    <lineage>
        <taxon>Bacteria</taxon>
        <taxon>Bacillati</taxon>
        <taxon>Bacillota</taxon>
        <taxon>Clostridia</taxon>
        <taxon>Eubacteriales</taxon>
        <taxon>Clostridiaceae</taxon>
        <taxon>Clostridium</taxon>
    </lineage>
</organism>
<dbReference type="GO" id="GO:0004467">
    <property type="term" value="F:long-chain fatty acid-CoA ligase activity"/>
    <property type="evidence" value="ECO:0007669"/>
    <property type="project" value="UniProtKB-EC"/>
</dbReference>
<dbReference type="InterPro" id="IPR020845">
    <property type="entry name" value="AMP-binding_CS"/>
</dbReference>
<dbReference type="Pfam" id="PF23562">
    <property type="entry name" value="AMP-binding_C_3"/>
    <property type="match status" value="1"/>
</dbReference>
<reference evidence="3 4" key="1">
    <citation type="submission" date="2012-05" db="EMBL/GenBank/DDBJ databases">
        <authorList>
            <person name="Weinstock G."/>
            <person name="Sodergren E."/>
            <person name="Lobos E.A."/>
            <person name="Fulton L."/>
            <person name="Fulton R."/>
            <person name="Courtney L."/>
            <person name="Fronick C."/>
            <person name="O'Laughlin M."/>
            <person name="Godfrey J."/>
            <person name="Wilson R.M."/>
            <person name="Miner T."/>
            <person name="Farmer C."/>
            <person name="Delehaunty K."/>
            <person name="Cordes M."/>
            <person name="Minx P."/>
            <person name="Tomlinson C."/>
            <person name="Chen J."/>
            <person name="Wollam A."/>
            <person name="Pepin K.H."/>
            <person name="Bhonagiri V."/>
            <person name="Zhang X."/>
            <person name="Suruliraj S."/>
            <person name="Warren W."/>
            <person name="Mitreva M."/>
            <person name="Mardis E.R."/>
            <person name="Wilson R.K."/>
        </authorList>
    </citation>
    <scope>NUCLEOTIDE SEQUENCE [LARGE SCALE GENOMIC DNA]</scope>
    <source>
        <strain evidence="3 4">DSM 1785</strain>
    </source>
</reference>
<evidence type="ECO:0000256" key="1">
    <source>
        <dbReference type="ARBA" id="ARBA00024484"/>
    </source>
</evidence>
<sequence>MNNIKNMRDIIDFAAKNYGDNIAFKYKINKNEVDEKSYNDLKNDSEAVSNALKSLNMIGKHVAIVGQTSYPWIVSYFGVVNSGGVIVPIDVQLPADDICELIERSDAEILIYDEIRHDVAERIKEKSHNVKYIISMNEKLNTEFALSLNELMAENRSSFHIEIDEEKLCTILFTSGTTGKSKGVMLNHRNLTDNAIAFDVQLKAGTVSMTVLPINHVFCFTMDILKGIHLGLCICINDSVMRVLKNLKLFKPQVMCLVPMIIESLYNKLIDESKDICKEVVAKVALGGNLKTIYSGGAYLNPEIIDGMNDFGIEVIQGYGMTECSPVISTNNNCEFKRESVGKLISNCEAKIIDEEIWVRGSSVMMGYYKMPKETEEALVDGWLKTGDLGYIDEDNFVFITGRKKNLIILSNGENVSPEELENELSKSRLIKEILVSEYKNIIKAEILPDYEYANNNGINDIENEIRNLVDKYNCELPTYKRIGMVIIRDTEFEKTTSKKIKREYTKV</sequence>
<keyword evidence="4" id="KW-1185">Reference proteome</keyword>
<accession>L1Q2K3</accession>